<accession>A0A3N4LN07</accession>
<keyword evidence="1" id="KW-0472">Membrane</keyword>
<dbReference type="InParanoid" id="A0A3N4LN07"/>
<keyword evidence="1" id="KW-0812">Transmembrane</keyword>
<evidence type="ECO:0000313" key="2">
    <source>
        <dbReference type="EMBL" id="RPB19355.1"/>
    </source>
</evidence>
<protein>
    <submittedName>
        <fullName evidence="2">Uncharacterized protein</fullName>
    </submittedName>
</protein>
<dbReference type="AlphaFoldDB" id="A0A3N4LN07"/>
<organism evidence="2 3">
    <name type="scientific">Terfezia boudieri ATCC MYA-4762</name>
    <dbReference type="NCBI Taxonomy" id="1051890"/>
    <lineage>
        <taxon>Eukaryota</taxon>
        <taxon>Fungi</taxon>
        <taxon>Dikarya</taxon>
        <taxon>Ascomycota</taxon>
        <taxon>Pezizomycotina</taxon>
        <taxon>Pezizomycetes</taxon>
        <taxon>Pezizales</taxon>
        <taxon>Pezizaceae</taxon>
        <taxon>Terfezia</taxon>
    </lineage>
</organism>
<evidence type="ECO:0000313" key="3">
    <source>
        <dbReference type="Proteomes" id="UP000267821"/>
    </source>
</evidence>
<evidence type="ECO:0000256" key="1">
    <source>
        <dbReference type="SAM" id="Phobius"/>
    </source>
</evidence>
<reference evidence="2 3" key="1">
    <citation type="journal article" date="2018" name="Nat. Ecol. Evol.">
        <title>Pezizomycetes genomes reveal the molecular basis of ectomycorrhizal truffle lifestyle.</title>
        <authorList>
            <person name="Murat C."/>
            <person name="Payen T."/>
            <person name="Noel B."/>
            <person name="Kuo A."/>
            <person name="Morin E."/>
            <person name="Chen J."/>
            <person name="Kohler A."/>
            <person name="Krizsan K."/>
            <person name="Balestrini R."/>
            <person name="Da Silva C."/>
            <person name="Montanini B."/>
            <person name="Hainaut M."/>
            <person name="Levati E."/>
            <person name="Barry K.W."/>
            <person name="Belfiori B."/>
            <person name="Cichocki N."/>
            <person name="Clum A."/>
            <person name="Dockter R.B."/>
            <person name="Fauchery L."/>
            <person name="Guy J."/>
            <person name="Iotti M."/>
            <person name="Le Tacon F."/>
            <person name="Lindquist E.A."/>
            <person name="Lipzen A."/>
            <person name="Malagnac F."/>
            <person name="Mello A."/>
            <person name="Molinier V."/>
            <person name="Miyauchi S."/>
            <person name="Poulain J."/>
            <person name="Riccioni C."/>
            <person name="Rubini A."/>
            <person name="Sitrit Y."/>
            <person name="Splivallo R."/>
            <person name="Traeger S."/>
            <person name="Wang M."/>
            <person name="Zifcakova L."/>
            <person name="Wipf D."/>
            <person name="Zambonelli A."/>
            <person name="Paolocci F."/>
            <person name="Nowrousian M."/>
            <person name="Ottonello S."/>
            <person name="Baldrian P."/>
            <person name="Spatafora J.W."/>
            <person name="Henrissat B."/>
            <person name="Nagy L.G."/>
            <person name="Aury J.M."/>
            <person name="Wincker P."/>
            <person name="Grigoriev I.V."/>
            <person name="Bonfante P."/>
            <person name="Martin F.M."/>
        </authorList>
    </citation>
    <scope>NUCLEOTIDE SEQUENCE [LARGE SCALE GENOMIC DNA]</scope>
    <source>
        <strain evidence="2 3">ATCC MYA-4762</strain>
    </source>
</reference>
<keyword evidence="1" id="KW-1133">Transmembrane helix</keyword>
<dbReference type="Proteomes" id="UP000267821">
    <property type="component" value="Unassembled WGS sequence"/>
</dbReference>
<proteinExistence type="predicted"/>
<dbReference type="EMBL" id="ML121590">
    <property type="protein sequence ID" value="RPB19355.1"/>
    <property type="molecule type" value="Genomic_DNA"/>
</dbReference>
<keyword evidence="3" id="KW-1185">Reference proteome</keyword>
<gene>
    <name evidence="2" type="ORF">L211DRAFT_637608</name>
</gene>
<sequence length="116" mass="13310">MPRTSRKAQALQDIDTEVEGIAYAYVWHPYQQIIMKRILRTCLFCKRLLSPTDTNSLAIVQDGIMSISLRLIFKTILTAFLNHFRMYRASFWQVVGLLALSVILLTVISSSFEIVV</sequence>
<feature type="transmembrane region" description="Helical" evidence="1">
    <location>
        <begin position="91"/>
        <end position="112"/>
    </location>
</feature>
<name>A0A3N4LN07_9PEZI</name>